<dbReference type="HOGENOM" id="CLU_971958_0_0_3"/>
<dbReference type="AlphaFoldDB" id="B7K9S6"/>
<organism evidence="1 2">
    <name type="scientific">Gloeothece citriformis (strain PCC 7424)</name>
    <name type="common">Cyanothece sp. (strain PCC 7424)</name>
    <dbReference type="NCBI Taxonomy" id="65393"/>
    <lineage>
        <taxon>Bacteria</taxon>
        <taxon>Bacillati</taxon>
        <taxon>Cyanobacteriota</taxon>
        <taxon>Cyanophyceae</taxon>
        <taxon>Oscillatoriophycideae</taxon>
        <taxon>Chroococcales</taxon>
        <taxon>Aphanothecaceae</taxon>
        <taxon>Gloeothece</taxon>
        <taxon>Gloeothece citriformis</taxon>
    </lineage>
</organism>
<name>B7K9S6_GLOC7</name>
<sequence>MSVNVVYCEGNAKSYDIRVIRQLLPKCELRPLGGKGFIEKIIADRAINPNLAGLFDRDFDYYDFTPSNTPLPCNYEGIHVGWKWERKEIENYLIDPIIVQRALGNKAPSIDNYKAALNQSASSIATYTAARIALSCFKFKNFWGDEIKQVFGSSYSFPKRLNKEACEQNIRNIVQDFKGDRLVTPENVLDKFEELLPSFLPGGKRFENYLIFFAGKDLLWQMKTQLEEFGFESNDPKITSPIPVFLEKVVSRLERSEEVWKWLPEWQALRELIINTDFYSSSD</sequence>
<keyword evidence="2" id="KW-1185">Reference proteome</keyword>
<dbReference type="EMBL" id="CP001291">
    <property type="protein sequence ID" value="ACK70044.1"/>
    <property type="molecule type" value="Genomic_DNA"/>
</dbReference>
<proteinExistence type="predicted"/>
<dbReference type="eggNOG" id="ENOG5032X1W">
    <property type="taxonomic scope" value="Bacteria"/>
</dbReference>
<dbReference type="KEGG" id="cyc:PCC7424_1605"/>
<reference evidence="2" key="1">
    <citation type="journal article" date="2011" name="MBio">
        <title>Novel metabolic attributes of the genus Cyanothece, comprising a group of unicellular nitrogen-fixing Cyanobacteria.</title>
        <authorList>
            <person name="Bandyopadhyay A."/>
            <person name="Elvitigala T."/>
            <person name="Welsh E."/>
            <person name="Stockel J."/>
            <person name="Liberton M."/>
            <person name="Min H."/>
            <person name="Sherman L.A."/>
            <person name="Pakrasi H.B."/>
        </authorList>
    </citation>
    <scope>NUCLEOTIDE SEQUENCE [LARGE SCALE GENOMIC DNA]</scope>
    <source>
        <strain evidence="2">PCC 7424</strain>
    </source>
</reference>
<evidence type="ECO:0000313" key="1">
    <source>
        <dbReference type="EMBL" id="ACK70044.1"/>
    </source>
</evidence>
<accession>B7K9S6</accession>
<gene>
    <name evidence="1" type="ordered locus">PCC7424_1605</name>
</gene>
<evidence type="ECO:0008006" key="3">
    <source>
        <dbReference type="Google" id="ProtNLM"/>
    </source>
</evidence>
<protein>
    <recommendedName>
        <fullName evidence="3">DUF4435 domain-containing protein</fullName>
    </recommendedName>
</protein>
<dbReference type="RefSeq" id="WP_012598988.1">
    <property type="nucleotide sequence ID" value="NC_011729.1"/>
</dbReference>
<dbReference type="OrthoDB" id="505797at2"/>
<dbReference type="Proteomes" id="UP000002384">
    <property type="component" value="Chromosome"/>
</dbReference>
<evidence type="ECO:0000313" key="2">
    <source>
        <dbReference type="Proteomes" id="UP000002384"/>
    </source>
</evidence>